<organism evidence="2 3">
    <name type="scientific">Aureobasidium pullulans EXF-150</name>
    <dbReference type="NCBI Taxonomy" id="1043002"/>
    <lineage>
        <taxon>Eukaryota</taxon>
        <taxon>Fungi</taxon>
        <taxon>Dikarya</taxon>
        <taxon>Ascomycota</taxon>
        <taxon>Pezizomycotina</taxon>
        <taxon>Dothideomycetes</taxon>
        <taxon>Dothideomycetidae</taxon>
        <taxon>Dothideales</taxon>
        <taxon>Saccotheciaceae</taxon>
        <taxon>Aureobasidium</taxon>
    </lineage>
</organism>
<dbReference type="Proteomes" id="UP000030706">
    <property type="component" value="Unassembled WGS sequence"/>
</dbReference>
<feature type="compositionally biased region" description="Polar residues" evidence="1">
    <location>
        <begin position="249"/>
        <end position="259"/>
    </location>
</feature>
<evidence type="ECO:0000313" key="3">
    <source>
        <dbReference type="Proteomes" id="UP000030706"/>
    </source>
</evidence>
<name>A0A074Y3L8_AURPU</name>
<reference evidence="2 3" key="1">
    <citation type="journal article" date="2014" name="BMC Genomics">
        <title>Genome sequencing of four Aureobasidium pullulans varieties: biotechnological potential, stress tolerance, and description of new species.</title>
        <authorList>
            <person name="Gostin Ar C."/>
            <person name="Ohm R.A."/>
            <person name="Kogej T."/>
            <person name="Sonjak S."/>
            <person name="Turk M."/>
            <person name="Zajc J."/>
            <person name="Zalar P."/>
            <person name="Grube M."/>
            <person name="Sun H."/>
            <person name="Han J."/>
            <person name="Sharma A."/>
            <person name="Chiniquy J."/>
            <person name="Ngan C.Y."/>
            <person name="Lipzen A."/>
            <person name="Barry K."/>
            <person name="Grigoriev I.V."/>
            <person name="Gunde-Cimerman N."/>
        </authorList>
    </citation>
    <scope>NUCLEOTIDE SEQUENCE [LARGE SCALE GENOMIC DNA]</scope>
    <source>
        <strain evidence="2 3">EXF-150</strain>
    </source>
</reference>
<dbReference type="GeneID" id="40747036"/>
<feature type="compositionally biased region" description="Pro residues" evidence="1">
    <location>
        <begin position="230"/>
        <end position="247"/>
    </location>
</feature>
<keyword evidence="3" id="KW-1185">Reference proteome</keyword>
<evidence type="ECO:0000256" key="1">
    <source>
        <dbReference type="SAM" id="MobiDB-lite"/>
    </source>
</evidence>
<feature type="region of interest" description="Disordered" evidence="1">
    <location>
        <begin position="214"/>
        <end position="273"/>
    </location>
</feature>
<evidence type="ECO:0000313" key="2">
    <source>
        <dbReference type="EMBL" id="KEQ88782.1"/>
    </source>
</evidence>
<proteinExistence type="predicted"/>
<protein>
    <submittedName>
        <fullName evidence="2">Uncharacterized protein</fullName>
    </submittedName>
</protein>
<dbReference type="RefSeq" id="XP_029764969.1">
    <property type="nucleotide sequence ID" value="XM_029904730.1"/>
</dbReference>
<sequence length="491" mass="54342">MSTTTIATPEPLWVFEKAVLVHAPEFDVACTARLRMAHDHNTDQGSVSIRIQLELANFGKQLLMLNIRPELVDTCTVVPKSNDNLIPSRLFPLVPVSVTNSAAVSTLILCLNSTGVVLVPRSTNDTTLSAAKPTDAAFHAFQRICRSNIIHLHFSKQQLKNDDIRQLRTFSGALRAGLLSAQPFDYKRLDAGRGAIEKDWRVFEASEDPPAYAASVKSVLGKRTRDGSPPEEPSLPAPCSPAPPPWSPTEVNTPTTRSCSPAHISPTHFIEPTQSRKERLKVLGLQQQLHGLPDSLVRQILVGSGHNHLLVLATEGGLEKLSKGTKLFNNSESPPRGLTDESEDTIAITRIDKIIEQRLGQLTKDAFKRLTRTHLNTLVESQLPVAADLFLNGAVADYRDQFHEECQLNENSVRENIDEGLTEIRDVTNDCTKEVQELAQQCMDSLDEHSKRLDASAEHELSKLKRWFAELAGSFLDKEVPKSSPTRRVSM</sequence>
<dbReference type="AlphaFoldDB" id="A0A074Y3L8"/>
<dbReference type="HOGENOM" id="CLU_031056_0_0_1"/>
<dbReference type="EMBL" id="KL584975">
    <property type="protein sequence ID" value="KEQ88782.1"/>
    <property type="molecule type" value="Genomic_DNA"/>
</dbReference>
<gene>
    <name evidence="2" type="ORF">M438DRAFT_342332</name>
</gene>
<dbReference type="OrthoDB" id="3891782at2759"/>
<accession>A0A074Y3L8</accession>